<keyword evidence="1" id="KW-0812">Transmembrane</keyword>
<dbReference type="RefSeq" id="WP_402386556.1">
    <property type="nucleotide sequence ID" value="NZ_JBIUYY010000017.1"/>
</dbReference>
<proteinExistence type="predicted"/>
<dbReference type="InterPro" id="IPR010699">
    <property type="entry name" value="DUF1275"/>
</dbReference>
<dbReference type="Pfam" id="PF06912">
    <property type="entry name" value="DUF1275"/>
    <property type="match status" value="1"/>
</dbReference>
<organism evidence="2 3">
    <name type="scientific">Streptomyces toxytricini</name>
    <name type="common">Actinomyces toxytricini</name>
    <dbReference type="NCBI Taxonomy" id="67369"/>
    <lineage>
        <taxon>Bacteria</taxon>
        <taxon>Bacillati</taxon>
        <taxon>Actinomycetota</taxon>
        <taxon>Actinomycetes</taxon>
        <taxon>Kitasatosporales</taxon>
        <taxon>Streptomycetaceae</taxon>
        <taxon>Streptomyces</taxon>
    </lineage>
</organism>
<comment type="caution">
    <text evidence="2">The sequence shown here is derived from an EMBL/GenBank/DDBJ whole genome shotgun (WGS) entry which is preliminary data.</text>
</comment>
<feature type="transmembrane region" description="Helical" evidence="1">
    <location>
        <begin position="39"/>
        <end position="58"/>
    </location>
</feature>
<feature type="transmembrane region" description="Helical" evidence="1">
    <location>
        <begin position="64"/>
        <end position="83"/>
    </location>
</feature>
<feature type="transmembrane region" description="Helical" evidence="1">
    <location>
        <begin position="12"/>
        <end position="32"/>
    </location>
</feature>
<keyword evidence="3" id="KW-1185">Reference proteome</keyword>
<evidence type="ECO:0000313" key="2">
    <source>
        <dbReference type="EMBL" id="MFJ2825354.1"/>
    </source>
</evidence>
<feature type="transmembrane region" description="Helical" evidence="1">
    <location>
        <begin position="168"/>
        <end position="187"/>
    </location>
</feature>
<gene>
    <name evidence="2" type="ORF">ACIO7M_30190</name>
</gene>
<name>A0ABW8EQ90_STRT5</name>
<keyword evidence="1" id="KW-0472">Membrane</keyword>
<dbReference type="Proteomes" id="UP001617351">
    <property type="component" value="Unassembled WGS sequence"/>
</dbReference>
<protein>
    <submittedName>
        <fullName evidence="2">YoaK family protein</fullName>
    </submittedName>
</protein>
<feature type="transmembrane region" description="Helical" evidence="1">
    <location>
        <begin position="92"/>
        <end position="112"/>
    </location>
</feature>
<dbReference type="PANTHER" id="PTHR37314">
    <property type="entry name" value="SLR0142 PROTEIN"/>
    <property type="match status" value="1"/>
</dbReference>
<dbReference type="PANTHER" id="PTHR37314:SF4">
    <property type="entry name" value="UPF0700 TRANSMEMBRANE PROTEIN YOAK"/>
    <property type="match status" value="1"/>
</dbReference>
<reference evidence="2 3" key="1">
    <citation type="submission" date="2024-10" db="EMBL/GenBank/DDBJ databases">
        <title>The Natural Products Discovery Center: Release of the First 8490 Sequenced Strains for Exploring Actinobacteria Biosynthetic Diversity.</title>
        <authorList>
            <person name="Kalkreuter E."/>
            <person name="Kautsar S.A."/>
            <person name="Yang D."/>
            <person name="Bader C.D."/>
            <person name="Teijaro C.N."/>
            <person name="Fluegel L."/>
            <person name="Davis C.M."/>
            <person name="Simpson J.R."/>
            <person name="Lauterbach L."/>
            <person name="Steele A.D."/>
            <person name="Gui C."/>
            <person name="Meng S."/>
            <person name="Li G."/>
            <person name="Viehrig K."/>
            <person name="Ye F."/>
            <person name="Su P."/>
            <person name="Kiefer A.F."/>
            <person name="Nichols A."/>
            <person name="Cepeda A.J."/>
            <person name="Yan W."/>
            <person name="Fan B."/>
            <person name="Jiang Y."/>
            <person name="Adhikari A."/>
            <person name="Zheng C.-J."/>
            <person name="Schuster L."/>
            <person name="Cowan T.M."/>
            <person name="Smanski M.J."/>
            <person name="Chevrette M.G."/>
            <person name="De Carvalho L.P.S."/>
            <person name="Shen B."/>
        </authorList>
    </citation>
    <scope>NUCLEOTIDE SEQUENCE [LARGE SCALE GENOMIC DNA]</scope>
    <source>
        <strain evidence="2 3">NPDC087220</strain>
    </source>
</reference>
<keyword evidence="1" id="KW-1133">Transmembrane helix</keyword>
<evidence type="ECO:0000313" key="3">
    <source>
        <dbReference type="Proteomes" id="UP001617351"/>
    </source>
</evidence>
<accession>A0ABW8EQ90</accession>
<feature type="transmembrane region" description="Helical" evidence="1">
    <location>
        <begin position="118"/>
        <end position="135"/>
    </location>
</feature>
<feature type="transmembrane region" description="Helical" evidence="1">
    <location>
        <begin position="193"/>
        <end position="212"/>
    </location>
</feature>
<evidence type="ECO:0000256" key="1">
    <source>
        <dbReference type="SAM" id="Phobius"/>
    </source>
</evidence>
<dbReference type="EMBL" id="JBIUYY010000017">
    <property type="protein sequence ID" value="MFJ2825354.1"/>
    <property type="molecule type" value="Genomic_DNA"/>
</dbReference>
<sequence>MDGDGRPAEPVVPPPLLLLGLTFVSGLVDAAVFLGLERVFVANMTGNTAFLAFALAGADGLSAGASLLALGAFAGGAVAGGALRRGRTARRVFGPLVSVQALLVAAALAVWAAGGPRAVPVALLGLAMGVQNAVVHRAAVPDLPTTVVTRALAGLAADPWGRGSLRRLGSVAVLFGGALAGAAATLHRGPGPALAAAVAVLLCVAAGGFLAARPAGAGRAGR</sequence>